<dbReference type="Gene3D" id="3.40.1090.10">
    <property type="entry name" value="Cytosolic phospholipase A2 catalytic domain"/>
    <property type="match status" value="1"/>
</dbReference>
<gene>
    <name evidence="6" type="ORF">B0J11DRAFT_447684</name>
</gene>
<accession>A0A9P9I7U7</accession>
<keyword evidence="6" id="KW-0808">Transferase</keyword>
<dbReference type="CDD" id="cd07216">
    <property type="entry name" value="Pat17_PNPLA8_PNPLA9_like3"/>
    <property type="match status" value="1"/>
</dbReference>
<sequence>MKQLNEERQNDNLSPVKPCQIFDLIGGTSTGGLIAIMLGRLQMSVDECILEYQRIMKTVFETKAGWLPIDFMSWLPISWTGKVKARFDSKSLEGAIKEVIARYGASERDLFNDGSTRDCRVFVCATATETSGITCLRSYSLPGTNDIRMTICDAALATSAASSFFDPVSIGARVFVDGALGANNPVDEVEGEASNIWCPQTGDLKPLVKCFISIGTGNPGTRAIKDSMLGFLSETLVRITTETEYTGRKFIARWRRHYDENRLFRFNVDQGLQGVDLAEYKEEGTIEAATGQYLEYQEQRFRMRDCVRNLRSKDIVDIVDYS</sequence>
<evidence type="ECO:0000256" key="4">
    <source>
        <dbReference type="PROSITE-ProRule" id="PRU01161"/>
    </source>
</evidence>
<evidence type="ECO:0000313" key="7">
    <source>
        <dbReference type="Proteomes" id="UP000700596"/>
    </source>
</evidence>
<dbReference type="GO" id="GO:0016042">
    <property type="term" value="P:lipid catabolic process"/>
    <property type="evidence" value="ECO:0007669"/>
    <property type="project" value="UniProtKB-UniRule"/>
</dbReference>
<dbReference type="InterPro" id="IPR002641">
    <property type="entry name" value="PNPLA_dom"/>
</dbReference>
<keyword evidence="3 4" id="KW-0443">Lipid metabolism</keyword>
<name>A0A9P9I7U7_9PLEO</name>
<keyword evidence="2 4" id="KW-0442">Lipid degradation</keyword>
<feature type="active site" description="Proton acceptor" evidence="4">
    <location>
        <position position="177"/>
    </location>
</feature>
<comment type="caution">
    <text evidence="6">The sequence shown here is derived from an EMBL/GenBank/DDBJ whole genome shotgun (WGS) entry which is preliminary data.</text>
</comment>
<dbReference type="SUPFAM" id="SSF52151">
    <property type="entry name" value="FabD/lysophospholipase-like"/>
    <property type="match status" value="1"/>
</dbReference>
<dbReference type="PANTHER" id="PTHR24185">
    <property type="entry name" value="CALCIUM-INDEPENDENT PHOSPHOLIPASE A2-GAMMA"/>
    <property type="match status" value="1"/>
</dbReference>
<dbReference type="OrthoDB" id="1658288at2759"/>
<evidence type="ECO:0000259" key="5">
    <source>
        <dbReference type="PROSITE" id="PS51635"/>
    </source>
</evidence>
<dbReference type="PANTHER" id="PTHR24185:SF1">
    <property type="entry name" value="CALCIUM-INDEPENDENT PHOSPHOLIPASE A2-GAMMA"/>
    <property type="match status" value="1"/>
</dbReference>
<dbReference type="GO" id="GO:0016740">
    <property type="term" value="F:transferase activity"/>
    <property type="evidence" value="ECO:0007669"/>
    <property type="project" value="UniProtKB-KW"/>
</dbReference>
<dbReference type="EMBL" id="JAGMWT010000025">
    <property type="protein sequence ID" value="KAH7111138.1"/>
    <property type="molecule type" value="Genomic_DNA"/>
</dbReference>
<evidence type="ECO:0000256" key="2">
    <source>
        <dbReference type="ARBA" id="ARBA00022963"/>
    </source>
</evidence>
<reference evidence="6" key="1">
    <citation type="journal article" date="2021" name="Nat. Commun.">
        <title>Genetic determinants of endophytism in the Arabidopsis root mycobiome.</title>
        <authorList>
            <person name="Mesny F."/>
            <person name="Miyauchi S."/>
            <person name="Thiergart T."/>
            <person name="Pickel B."/>
            <person name="Atanasova L."/>
            <person name="Karlsson M."/>
            <person name="Huettel B."/>
            <person name="Barry K.W."/>
            <person name="Haridas S."/>
            <person name="Chen C."/>
            <person name="Bauer D."/>
            <person name="Andreopoulos W."/>
            <person name="Pangilinan J."/>
            <person name="LaButti K."/>
            <person name="Riley R."/>
            <person name="Lipzen A."/>
            <person name="Clum A."/>
            <person name="Drula E."/>
            <person name="Henrissat B."/>
            <person name="Kohler A."/>
            <person name="Grigoriev I.V."/>
            <person name="Martin F.M."/>
            <person name="Hacquard S."/>
        </authorList>
    </citation>
    <scope>NUCLEOTIDE SEQUENCE</scope>
    <source>
        <strain evidence="6">MPI-CAGE-CH-0243</strain>
    </source>
</reference>
<protein>
    <submittedName>
        <fullName evidence="6">Acyl transferase/acyl hydrolase/lysophospholipase</fullName>
    </submittedName>
</protein>
<feature type="domain" description="PNPLA" evidence="5">
    <location>
        <begin position="1"/>
        <end position="190"/>
    </location>
</feature>
<dbReference type="GO" id="GO:0046486">
    <property type="term" value="P:glycerolipid metabolic process"/>
    <property type="evidence" value="ECO:0007669"/>
    <property type="project" value="UniProtKB-ARBA"/>
</dbReference>
<comment type="caution">
    <text evidence="4">Lacks conserved residue(s) required for the propagation of feature annotation.</text>
</comment>
<feature type="short sequence motif" description="DGA/G" evidence="4">
    <location>
        <begin position="177"/>
        <end position="179"/>
    </location>
</feature>
<dbReference type="Pfam" id="PF01734">
    <property type="entry name" value="Patatin"/>
    <property type="match status" value="1"/>
</dbReference>
<keyword evidence="1 4" id="KW-0378">Hydrolase</keyword>
<dbReference type="GO" id="GO:0019369">
    <property type="term" value="P:arachidonate metabolic process"/>
    <property type="evidence" value="ECO:0007669"/>
    <property type="project" value="TreeGrafter"/>
</dbReference>
<dbReference type="AlphaFoldDB" id="A0A9P9I7U7"/>
<dbReference type="GO" id="GO:0047499">
    <property type="term" value="F:calcium-independent phospholipase A2 activity"/>
    <property type="evidence" value="ECO:0007669"/>
    <property type="project" value="TreeGrafter"/>
</dbReference>
<keyword evidence="7" id="KW-1185">Reference proteome</keyword>
<feature type="active site" description="Nucleophile" evidence="4">
    <location>
        <position position="29"/>
    </location>
</feature>
<dbReference type="InterPro" id="IPR016035">
    <property type="entry name" value="Acyl_Trfase/lysoPLipase"/>
</dbReference>
<feature type="short sequence motif" description="GXSXG" evidence="4">
    <location>
        <begin position="27"/>
        <end position="31"/>
    </location>
</feature>
<evidence type="ECO:0000256" key="1">
    <source>
        <dbReference type="ARBA" id="ARBA00022801"/>
    </source>
</evidence>
<dbReference type="Proteomes" id="UP000700596">
    <property type="component" value="Unassembled WGS sequence"/>
</dbReference>
<proteinExistence type="predicted"/>
<organism evidence="6 7">
    <name type="scientific">Dendryphion nanum</name>
    <dbReference type="NCBI Taxonomy" id="256645"/>
    <lineage>
        <taxon>Eukaryota</taxon>
        <taxon>Fungi</taxon>
        <taxon>Dikarya</taxon>
        <taxon>Ascomycota</taxon>
        <taxon>Pezizomycotina</taxon>
        <taxon>Dothideomycetes</taxon>
        <taxon>Pleosporomycetidae</taxon>
        <taxon>Pleosporales</taxon>
        <taxon>Torulaceae</taxon>
        <taxon>Dendryphion</taxon>
    </lineage>
</organism>
<evidence type="ECO:0000256" key="3">
    <source>
        <dbReference type="ARBA" id="ARBA00023098"/>
    </source>
</evidence>
<evidence type="ECO:0000313" key="6">
    <source>
        <dbReference type="EMBL" id="KAH7111138.1"/>
    </source>
</evidence>
<dbReference type="PROSITE" id="PS51635">
    <property type="entry name" value="PNPLA"/>
    <property type="match status" value="1"/>
</dbReference>
<dbReference type="GO" id="GO:0016020">
    <property type="term" value="C:membrane"/>
    <property type="evidence" value="ECO:0007669"/>
    <property type="project" value="TreeGrafter"/>
</dbReference>